<feature type="non-terminal residue" evidence="1">
    <location>
        <position position="1"/>
    </location>
</feature>
<reference evidence="1" key="1">
    <citation type="submission" date="2022-03" db="EMBL/GenBank/DDBJ databases">
        <authorList>
            <person name="Martin H S."/>
        </authorList>
    </citation>
    <scope>NUCLEOTIDE SEQUENCE</scope>
</reference>
<name>A0ABN8IAB5_9NEOP</name>
<dbReference type="Proteomes" id="UP000837857">
    <property type="component" value="Chromosome 19"/>
</dbReference>
<keyword evidence="2" id="KW-1185">Reference proteome</keyword>
<proteinExistence type="predicted"/>
<dbReference type="EMBL" id="OW152831">
    <property type="protein sequence ID" value="CAH2049310.1"/>
    <property type="molecule type" value="Genomic_DNA"/>
</dbReference>
<accession>A0ABN8IAB5</accession>
<evidence type="ECO:0000313" key="2">
    <source>
        <dbReference type="Proteomes" id="UP000837857"/>
    </source>
</evidence>
<evidence type="ECO:0000313" key="1">
    <source>
        <dbReference type="EMBL" id="CAH2049310.1"/>
    </source>
</evidence>
<protein>
    <submittedName>
        <fullName evidence="1">Uncharacterized protein</fullName>
    </submittedName>
</protein>
<organism evidence="1 2">
    <name type="scientific">Iphiclides podalirius</name>
    <name type="common">scarce swallowtail</name>
    <dbReference type="NCBI Taxonomy" id="110791"/>
    <lineage>
        <taxon>Eukaryota</taxon>
        <taxon>Metazoa</taxon>
        <taxon>Ecdysozoa</taxon>
        <taxon>Arthropoda</taxon>
        <taxon>Hexapoda</taxon>
        <taxon>Insecta</taxon>
        <taxon>Pterygota</taxon>
        <taxon>Neoptera</taxon>
        <taxon>Endopterygota</taxon>
        <taxon>Lepidoptera</taxon>
        <taxon>Glossata</taxon>
        <taxon>Ditrysia</taxon>
        <taxon>Papilionoidea</taxon>
        <taxon>Papilionidae</taxon>
        <taxon>Papilioninae</taxon>
        <taxon>Iphiclides</taxon>
    </lineage>
</organism>
<gene>
    <name evidence="1" type="ORF">IPOD504_LOCUS6739</name>
</gene>
<sequence>MKAQSPPRGRPRGGILQWRRDRVGVRAFRVSPKPRHTALGLDILHVHRPKKNVLSNVCCADSQKESRVGLILFDIAKAAEYTLRSLWVLQEYSSSNFSFFLVKD</sequence>